<evidence type="ECO:0000256" key="1">
    <source>
        <dbReference type="SAM" id="MobiDB-lite"/>
    </source>
</evidence>
<dbReference type="EMBL" id="JAGHQL010000357">
    <property type="protein sequence ID" value="KAH0533788.1"/>
    <property type="molecule type" value="Genomic_DNA"/>
</dbReference>
<feature type="region of interest" description="Disordered" evidence="1">
    <location>
        <begin position="95"/>
        <end position="115"/>
    </location>
</feature>
<dbReference type="Proteomes" id="UP000698800">
    <property type="component" value="Unassembled WGS sequence"/>
</dbReference>
<feature type="region of interest" description="Disordered" evidence="1">
    <location>
        <begin position="49"/>
        <end position="74"/>
    </location>
</feature>
<accession>A0A9P8I521</accession>
<keyword evidence="3" id="KW-1185">Reference proteome</keyword>
<protein>
    <submittedName>
        <fullName evidence="2">Uncharacterized protein</fullName>
    </submittedName>
</protein>
<evidence type="ECO:0000313" key="2">
    <source>
        <dbReference type="EMBL" id="KAH0533788.1"/>
    </source>
</evidence>
<reference evidence="2" key="1">
    <citation type="submission" date="2021-03" db="EMBL/GenBank/DDBJ databases">
        <title>Comparative genomics and phylogenomic investigation of the class Geoglossomycetes provide insights into ecological specialization and systematics.</title>
        <authorList>
            <person name="Melie T."/>
            <person name="Pirro S."/>
            <person name="Miller A.N."/>
            <person name="Quandt A."/>
        </authorList>
    </citation>
    <scope>NUCLEOTIDE SEQUENCE</scope>
    <source>
        <strain evidence="2">GBOQ0MN5Z8</strain>
    </source>
</reference>
<feature type="compositionally biased region" description="Basic and acidic residues" evidence="1">
    <location>
        <begin position="95"/>
        <end position="108"/>
    </location>
</feature>
<gene>
    <name evidence="2" type="ORF">FGG08_007565</name>
</gene>
<feature type="compositionally biased region" description="Basic and acidic residues" evidence="1">
    <location>
        <begin position="49"/>
        <end position="64"/>
    </location>
</feature>
<dbReference type="AlphaFoldDB" id="A0A9P8I521"/>
<organism evidence="2 3">
    <name type="scientific">Glutinoglossum americanum</name>
    <dbReference type="NCBI Taxonomy" id="1670608"/>
    <lineage>
        <taxon>Eukaryota</taxon>
        <taxon>Fungi</taxon>
        <taxon>Dikarya</taxon>
        <taxon>Ascomycota</taxon>
        <taxon>Pezizomycotina</taxon>
        <taxon>Geoglossomycetes</taxon>
        <taxon>Geoglossales</taxon>
        <taxon>Geoglossaceae</taxon>
        <taxon>Glutinoglossum</taxon>
    </lineage>
</organism>
<name>A0A9P8I521_9PEZI</name>
<feature type="non-terminal residue" evidence="2">
    <location>
        <position position="1"/>
    </location>
</feature>
<comment type="caution">
    <text evidence="2">The sequence shown here is derived from an EMBL/GenBank/DDBJ whole genome shotgun (WGS) entry which is preliminary data.</text>
</comment>
<evidence type="ECO:0000313" key="3">
    <source>
        <dbReference type="Proteomes" id="UP000698800"/>
    </source>
</evidence>
<proteinExistence type="predicted"/>
<sequence length="115" mass="12844">IPALPLQHPVHPVPTALHVPAPPRNHVRVHVAHALPGVRAVLDRDVERRRGEHALQAPRHEAQRQEQVGGLARAQVAEPWRAPQRADQYVSREERLEVYEGEGERGEVEDLAAGE</sequence>